<name>A0AAF5PG63_WUCBA</name>
<sequence>MIEYLEIVDMQLFKQNLPLLSIDTNNNLLILSSFKNQTNELFVEQLALDDFQNGFMQPSKY</sequence>
<protein>
    <submittedName>
        <fullName evidence="2">Uncharacterized protein</fullName>
    </submittedName>
</protein>
<reference evidence="1" key="2">
    <citation type="journal article" date="2016" name="Mol. Ecol.">
        <title>Population genomics of the filarial nematode parasite Wuchereria bancrofti from mosquitoes.</title>
        <authorList>
            <person name="Small S.T."/>
            <person name="Reimer L.J."/>
            <person name="Tisch D.J."/>
            <person name="King C.L."/>
            <person name="Christensen B.M."/>
            <person name="Siba P.M."/>
            <person name="Kazura J.W."/>
            <person name="Serre D."/>
            <person name="Zimmerman P.A."/>
        </authorList>
    </citation>
    <scope>NUCLEOTIDE SEQUENCE</scope>
    <source>
        <strain evidence="1">pt0022</strain>
    </source>
</reference>
<evidence type="ECO:0000313" key="2">
    <source>
        <dbReference type="WBParaSite" id="mrna-Wban_00063"/>
    </source>
</evidence>
<reference evidence="2" key="3">
    <citation type="submission" date="2024-02" db="UniProtKB">
        <authorList>
            <consortium name="WormBaseParasite"/>
        </authorList>
    </citation>
    <scope>IDENTIFICATION</scope>
    <source>
        <strain evidence="2">pt0022</strain>
    </source>
</reference>
<dbReference type="Proteomes" id="UP000093561">
    <property type="component" value="Unassembled WGS sequence"/>
</dbReference>
<accession>A0AAF5PG63</accession>
<proteinExistence type="predicted"/>
<dbReference type="AlphaFoldDB" id="A0AAF5PG63"/>
<evidence type="ECO:0000313" key="1">
    <source>
        <dbReference type="Proteomes" id="UP000093561"/>
    </source>
</evidence>
<organism evidence="1 2">
    <name type="scientific">Wuchereria bancrofti</name>
    <dbReference type="NCBI Taxonomy" id="6293"/>
    <lineage>
        <taxon>Eukaryota</taxon>
        <taxon>Metazoa</taxon>
        <taxon>Ecdysozoa</taxon>
        <taxon>Nematoda</taxon>
        <taxon>Chromadorea</taxon>
        <taxon>Rhabditida</taxon>
        <taxon>Spirurina</taxon>
        <taxon>Spiruromorpha</taxon>
        <taxon>Filarioidea</taxon>
        <taxon>Onchocercidae</taxon>
        <taxon>Wuchereria</taxon>
    </lineage>
</organism>
<dbReference type="WBParaSite" id="mrna-Wban_00063">
    <property type="protein sequence ID" value="mrna-Wban_00063"/>
    <property type="gene ID" value="Wban_00063"/>
</dbReference>
<reference evidence="1" key="1">
    <citation type="submission" date="2015-03" db="EMBL/GenBank/DDBJ databases">
        <title>Wuchereria bancrofti Genome Sequencing Papua New Guinea Strain.</title>
        <authorList>
            <person name="Small S.T."/>
            <person name="Serre D."/>
            <person name="Zimmerman P.A."/>
        </authorList>
    </citation>
    <scope>NUCLEOTIDE SEQUENCE [LARGE SCALE GENOMIC DNA]</scope>
    <source>
        <strain evidence="1">pt0022</strain>
    </source>
</reference>